<reference evidence="4 5" key="1">
    <citation type="submission" date="2018-03" db="EMBL/GenBank/DDBJ databases">
        <title>Streptomyces dioscori sp. nov., a novel endophytic actinobacterium isolated from bulbil of Dioscorea bulbifera L.</title>
        <authorList>
            <person name="Zhikuan W."/>
        </authorList>
    </citation>
    <scope>NUCLEOTIDE SEQUENCE [LARGE SCALE GENOMIC DNA]</scope>
    <source>
        <strain evidence="4 5">A217</strain>
    </source>
</reference>
<dbReference type="Gene3D" id="1.10.540.10">
    <property type="entry name" value="Acyl-CoA dehydrogenase/oxidase, N-terminal domain"/>
    <property type="match status" value="1"/>
</dbReference>
<feature type="domain" description="Acyl-CoA dehydrogenase C-terminal" evidence="3">
    <location>
        <begin position="253"/>
        <end position="381"/>
    </location>
</feature>
<dbReference type="PIRSF" id="PIRSF016578">
    <property type="entry name" value="HsaA"/>
    <property type="match status" value="1"/>
</dbReference>
<evidence type="ECO:0000259" key="2">
    <source>
        <dbReference type="Pfam" id="PF02771"/>
    </source>
</evidence>
<protein>
    <submittedName>
        <fullName evidence="4">Acyl-CoA dehydrogenase</fullName>
    </submittedName>
</protein>
<dbReference type="Gene3D" id="2.40.110.10">
    <property type="entry name" value="Butyryl-CoA Dehydrogenase, subunit A, domain 2"/>
    <property type="match status" value="1"/>
</dbReference>
<dbReference type="PANTHER" id="PTHR43884:SF12">
    <property type="entry name" value="ISOVALERYL-COA DEHYDROGENASE, MITOCHONDRIAL-RELATED"/>
    <property type="match status" value="1"/>
</dbReference>
<dbReference type="PANTHER" id="PTHR43884">
    <property type="entry name" value="ACYL-COA DEHYDROGENASE"/>
    <property type="match status" value="1"/>
</dbReference>
<dbReference type="InterPro" id="IPR046373">
    <property type="entry name" value="Acyl-CoA_Oxase/DH_mid-dom_sf"/>
</dbReference>
<keyword evidence="5" id="KW-1185">Reference proteome</keyword>
<sequence length="402" mass="43026">MSLRLIRPNPCAEIEDMPTYSRPAEAPEDLPELLRPMIEKYRDEAEELRRLPDELLGHLRTAGAFRLNAPRELGGFELPLARSVALIEKLARIDGPTAWIVWNLNAGFAAAFLGETTVEKIWADDPDPMIAHSSQPGFLVPDDGGFRLSGEWKLVSGVDAAQWLGLLAVILEDGRPRMTETGPEWRFCLVPRDSVTVRDTWHATGMRGTNSNTVVAQNVPVTADRMVGPDAVARIDRPLYRLPVTNQITSGGAAVVLGIARAAIDEVAAVSRTKTGPDGAPIAQQPRIQAAIGRAAAQVDAARALLLTTLGELDAAVEDGRVATEAQRGAVRGALSHAGETARAVLTSMYELGSSSAVYESSRLGKLFRDGLVAAQHAVLSAPQYEVAGRTVMGIPAGDPTL</sequence>
<evidence type="ECO:0000259" key="3">
    <source>
        <dbReference type="Pfam" id="PF08028"/>
    </source>
</evidence>
<proteinExistence type="predicted"/>
<name>A0A2P8PYH2_9ACTN</name>
<dbReference type="AlphaFoldDB" id="A0A2P8PYH2"/>
<dbReference type="EMBL" id="PYBJ01000027">
    <property type="protein sequence ID" value="PSM39044.1"/>
    <property type="molecule type" value="Genomic_DNA"/>
</dbReference>
<dbReference type="Pfam" id="PF08028">
    <property type="entry name" value="Acyl-CoA_dh_2"/>
    <property type="match status" value="1"/>
</dbReference>
<comment type="caution">
    <text evidence="4">The sequence shown here is derived from an EMBL/GenBank/DDBJ whole genome shotgun (WGS) entry which is preliminary data.</text>
</comment>
<dbReference type="GO" id="GO:0050660">
    <property type="term" value="F:flavin adenine dinucleotide binding"/>
    <property type="evidence" value="ECO:0007669"/>
    <property type="project" value="InterPro"/>
</dbReference>
<dbReference type="InterPro" id="IPR013107">
    <property type="entry name" value="Acyl-CoA_DH_C"/>
</dbReference>
<evidence type="ECO:0000313" key="4">
    <source>
        <dbReference type="EMBL" id="PSM39044.1"/>
    </source>
</evidence>
<dbReference type="Pfam" id="PF02771">
    <property type="entry name" value="Acyl-CoA_dh_N"/>
    <property type="match status" value="1"/>
</dbReference>
<evidence type="ECO:0000313" key="5">
    <source>
        <dbReference type="Proteomes" id="UP000240429"/>
    </source>
</evidence>
<dbReference type="GO" id="GO:0003995">
    <property type="term" value="F:acyl-CoA dehydrogenase activity"/>
    <property type="evidence" value="ECO:0007669"/>
    <property type="project" value="TreeGrafter"/>
</dbReference>
<dbReference type="SUPFAM" id="SSF47203">
    <property type="entry name" value="Acyl-CoA dehydrogenase C-terminal domain-like"/>
    <property type="match status" value="1"/>
</dbReference>
<dbReference type="InterPro" id="IPR009100">
    <property type="entry name" value="AcylCoA_DH/oxidase_NM_dom_sf"/>
</dbReference>
<evidence type="ECO:0000256" key="1">
    <source>
        <dbReference type="ARBA" id="ARBA00023002"/>
    </source>
</evidence>
<organism evidence="4 5">
    <name type="scientific">Streptomyces dioscori</name>
    <dbReference type="NCBI Taxonomy" id="2109333"/>
    <lineage>
        <taxon>Bacteria</taxon>
        <taxon>Bacillati</taxon>
        <taxon>Actinomycetota</taxon>
        <taxon>Actinomycetes</taxon>
        <taxon>Kitasatosporales</taxon>
        <taxon>Streptomycetaceae</taxon>
        <taxon>Streptomyces</taxon>
        <taxon>Streptomyces aurantiacus group</taxon>
    </lineage>
</organism>
<gene>
    <name evidence="4" type="ORF">C6Y14_34065</name>
</gene>
<dbReference type="Proteomes" id="UP000240429">
    <property type="component" value="Unassembled WGS sequence"/>
</dbReference>
<accession>A0A2P8PYH2</accession>
<dbReference type="Gene3D" id="1.20.140.10">
    <property type="entry name" value="Butyryl-CoA Dehydrogenase, subunit A, domain 3"/>
    <property type="match status" value="1"/>
</dbReference>
<dbReference type="InterPro" id="IPR013786">
    <property type="entry name" value="AcylCoA_DH/ox_N"/>
</dbReference>
<feature type="domain" description="Acyl-CoA dehydrogenase/oxidase N-terminal" evidence="2">
    <location>
        <begin position="35"/>
        <end position="106"/>
    </location>
</feature>
<dbReference type="InterPro" id="IPR037069">
    <property type="entry name" value="AcylCoA_DH/ox_N_sf"/>
</dbReference>
<dbReference type="SUPFAM" id="SSF56645">
    <property type="entry name" value="Acyl-CoA dehydrogenase NM domain-like"/>
    <property type="match status" value="1"/>
</dbReference>
<keyword evidence="1" id="KW-0560">Oxidoreductase</keyword>
<dbReference type="InterPro" id="IPR036250">
    <property type="entry name" value="AcylCo_DH-like_C"/>
</dbReference>